<keyword evidence="4" id="KW-1185">Reference proteome</keyword>
<dbReference type="InterPro" id="IPR011421">
    <property type="entry name" value="BCNT-C"/>
</dbReference>
<organism evidence="3 4">
    <name type="scientific">Babesia gibsoni</name>
    <dbReference type="NCBI Taxonomy" id="33632"/>
    <lineage>
        <taxon>Eukaryota</taxon>
        <taxon>Sar</taxon>
        <taxon>Alveolata</taxon>
        <taxon>Apicomplexa</taxon>
        <taxon>Aconoidasida</taxon>
        <taxon>Piroplasmida</taxon>
        <taxon>Babesiidae</taxon>
        <taxon>Babesia</taxon>
    </lineage>
</organism>
<evidence type="ECO:0000259" key="2">
    <source>
        <dbReference type="PROSITE" id="PS51279"/>
    </source>
</evidence>
<protein>
    <recommendedName>
        <fullName evidence="2">BCNT-C domain-containing protein</fullName>
    </recommendedName>
</protein>
<dbReference type="AlphaFoldDB" id="A0AAD8USU0"/>
<name>A0AAD8USU0_BABGI</name>
<evidence type="ECO:0000256" key="1">
    <source>
        <dbReference type="SAM" id="MobiDB-lite"/>
    </source>
</evidence>
<evidence type="ECO:0000313" key="4">
    <source>
        <dbReference type="Proteomes" id="UP001230268"/>
    </source>
</evidence>
<accession>A0AAD8USU0</accession>
<comment type="caution">
    <text evidence="3">The sequence shown here is derived from an EMBL/GenBank/DDBJ whole genome shotgun (WGS) entry which is preliminary data.</text>
</comment>
<sequence length="264" mass="30556">MATILTMDLPSDDEDSDYSMSEESSEDEREVKKTKRQLKREEELEKERLKMKEKIDSLFDDMLKESDLINSHKQSVNKSDFMLQFHKKDGLPRGRKNSSLGELQHFTSVSSSSILSDAPTFDIRDFKEKCRNIPDTDKLDIIKKAGSSADAVKPAVSVRTYTFAGKTYTITEEIDKSSRKYKQYLKKQQNKLGGGFAFIDDMASQLESVPKISAIKKSEADWNQYKDDKKIDTLKSEHKFLKEQDFLYRTSWKEHDKYISGKNK</sequence>
<dbReference type="PROSITE" id="PS51279">
    <property type="entry name" value="BCNT_C"/>
    <property type="match status" value="1"/>
</dbReference>
<gene>
    <name evidence="3" type="ORF">BgAZ_102320</name>
</gene>
<evidence type="ECO:0000313" key="3">
    <source>
        <dbReference type="EMBL" id="KAK1444326.1"/>
    </source>
</evidence>
<dbReference type="Pfam" id="PF07572">
    <property type="entry name" value="BCNT"/>
    <property type="match status" value="1"/>
</dbReference>
<dbReference type="EMBL" id="JAVEPI010000001">
    <property type="protein sequence ID" value="KAK1444326.1"/>
    <property type="molecule type" value="Genomic_DNA"/>
</dbReference>
<reference evidence="3" key="1">
    <citation type="submission" date="2023-08" db="EMBL/GenBank/DDBJ databases">
        <title>Draft sequence of the Babesia gibsoni genome.</title>
        <authorList>
            <person name="Yamagishi J.Y."/>
            <person name="Xuan X.X."/>
        </authorList>
    </citation>
    <scope>NUCLEOTIDE SEQUENCE</scope>
    <source>
        <strain evidence="3">Azabu</strain>
    </source>
</reference>
<feature type="region of interest" description="Disordered" evidence="1">
    <location>
        <begin position="1"/>
        <end position="47"/>
    </location>
</feature>
<feature type="domain" description="BCNT-C" evidence="2">
    <location>
        <begin position="193"/>
        <end position="264"/>
    </location>
</feature>
<dbReference type="Proteomes" id="UP001230268">
    <property type="component" value="Unassembled WGS sequence"/>
</dbReference>
<proteinExistence type="predicted"/>